<dbReference type="PANTHER" id="PTHR23046:SF2">
    <property type="entry name" value="PHOSPHORIBOSYLAMINOIMIDAZOLE CARBOXYLASE"/>
    <property type="match status" value="1"/>
</dbReference>
<proteinExistence type="predicted"/>
<dbReference type="InterPro" id="IPR024694">
    <property type="entry name" value="PurE_prokaryotes"/>
</dbReference>
<keyword evidence="1" id="KW-0658">Purine biosynthesis</keyword>
<dbReference type="SMART" id="SM01001">
    <property type="entry name" value="AIRC"/>
    <property type="match status" value="1"/>
</dbReference>
<dbReference type="Gene3D" id="3.40.50.1970">
    <property type="match status" value="1"/>
</dbReference>
<comment type="caution">
    <text evidence="3">The sequence shown here is derived from an EMBL/GenBank/DDBJ whole genome shotgun (WGS) entry which is preliminary data.</text>
</comment>
<evidence type="ECO:0000256" key="1">
    <source>
        <dbReference type="ARBA" id="ARBA00022755"/>
    </source>
</evidence>
<organism evidence="3 4">
    <name type="scientific">Candidatus Iainarchaeum sp</name>
    <dbReference type="NCBI Taxonomy" id="3101447"/>
    <lineage>
        <taxon>Archaea</taxon>
        <taxon>Candidatus Iainarchaeota</taxon>
        <taxon>Candidatus Iainarchaeia</taxon>
        <taxon>Candidatus Iainarchaeales</taxon>
        <taxon>Candidatus Iainarchaeaceae</taxon>
        <taxon>Candidatus Iainarchaeum</taxon>
    </lineage>
</organism>
<evidence type="ECO:0000313" key="3">
    <source>
        <dbReference type="EMBL" id="MBS3057220.1"/>
    </source>
</evidence>
<reference evidence="3" key="2">
    <citation type="submission" date="2021-05" db="EMBL/GenBank/DDBJ databases">
        <title>Protein family content uncovers lineage relationships and bacterial pathway maintenance mechanisms in DPANN archaea.</title>
        <authorList>
            <person name="Castelle C.J."/>
            <person name="Meheust R."/>
            <person name="Jaffe A.L."/>
            <person name="Seitz K."/>
            <person name="Gong X."/>
            <person name="Baker B.J."/>
            <person name="Banfield J.F."/>
        </authorList>
    </citation>
    <scope>NUCLEOTIDE SEQUENCE</scope>
    <source>
        <strain evidence="3">RIFCSPHIGHO2_01_FULL_AR10_44_11</strain>
    </source>
</reference>
<dbReference type="EMBL" id="JAGVWD010000015">
    <property type="protein sequence ID" value="MBS3057220.1"/>
    <property type="molecule type" value="Genomic_DNA"/>
</dbReference>
<reference evidence="3" key="1">
    <citation type="submission" date="2021-03" db="EMBL/GenBank/DDBJ databases">
        <authorList>
            <person name="Jaffe A."/>
        </authorList>
    </citation>
    <scope>NUCLEOTIDE SEQUENCE</scope>
    <source>
        <strain evidence="3">RIFCSPHIGHO2_01_FULL_AR10_44_11</strain>
    </source>
</reference>
<sequence length="253" mass="27103">MAEILLVFGSDSDAKIYEGIAEALRQENIKFELRICSAHRTPKELEKIIAATNARAIVAGAGLSAALPGAIAALTTKPVIGIPIASNYNGLDSLLSIHQMPPGIPVLGMGINSNYNEISKALRKFESIAVVGSNEKAEALLKEFGINYKKADELDKEDEKKIYIAASDLSSAVETGNALAIFIPSAENAQNLLQFSNKGFWVGLNNGKNAALAAIQLLNSDGRFDNALSAYRGQAKRKVLEADANESKRMEVQ</sequence>
<dbReference type="GO" id="GO:0006189">
    <property type="term" value="P:'de novo' IMP biosynthetic process"/>
    <property type="evidence" value="ECO:0007669"/>
    <property type="project" value="InterPro"/>
</dbReference>
<gene>
    <name evidence="3" type="ORF">J4415_01170</name>
</gene>
<dbReference type="Pfam" id="PF00731">
    <property type="entry name" value="AIRC"/>
    <property type="match status" value="1"/>
</dbReference>
<name>A0A8T4KWF5_9ARCH</name>
<dbReference type="Proteomes" id="UP000677687">
    <property type="component" value="Unassembled WGS sequence"/>
</dbReference>
<evidence type="ECO:0000313" key="4">
    <source>
        <dbReference type="Proteomes" id="UP000677687"/>
    </source>
</evidence>
<protein>
    <submittedName>
        <fullName evidence="3">AIR carboxylase family protein</fullName>
    </submittedName>
</protein>
<dbReference type="InterPro" id="IPR000031">
    <property type="entry name" value="PurE_dom"/>
</dbReference>
<dbReference type="AlphaFoldDB" id="A0A8T4KWF5"/>
<dbReference type="SUPFAM" id="SSF52255">
    <property type="entry name" value="N5-CAIR mutase (phosphoribosylaminoimidazole carboxylase, PurE)"/>
    <property type="match status" value="1"/>
</dbReference>
<accession>A0A8T4KWF5</accession>
<dbReference type="PANTHER" id="PTHR23046">
    <property type="entry name" value="PHOSPHORIBOSYLAMINOIMIDAZOLE CARBOXYLASE CATALYTIC SUBUNIT"/>
    <property type="match status" value="1"/>
</dbReference>
<feature type="domain" description="PurE" evidence="2">
    <location>
        <begin position="2"/>
        <end position="130"/>
    </location>
</feature>
<evidence type="ECO:0000259" key="2">
    <source>
        <dbReference type="SMART" id="SM01001"/>
    </source>
</evidence>